<proteinExistence type="predicted"/>
<gene>
    <name evidence="4" type="primary">IKBIP</name>
</gene>
<dbReference type="STRING" id="28377.ENSACAP00000012975"/>
<dbReference type="PANTHER" id="PTHR21734:SF11">
    <property type="entry name" value="INHIBITOR OF NUCLEAR FACTOR KAPPA-B KINASE-INTERACTING PROTEIN"/>
    <property type="match status" value="1"/>
</dbReference>
<dbReference type="GO" id="GO:0005730">
    <property type="term" value="C:nucleolus"/>
    <property type="evidence" value="ECO:0007669"/>
    <property type="project" value="Ensembl"/>
</dbReference>
<dbReference type="GeneID" id="100557172"/>
<dbReference type="InterPro" id="IPR024152">
    <property type="entry name" value="Inh_kappa-B_kinase-int"/>
</dbReference>
<evidence type="ECO:0000313" key="5">
    <source>
        <dbReference type="Proteomes" id="UP000001646"/>
    </source>
</evidence>
<feature type="transmembrane region" description="Helical" evidence="3">
    <location>
        <begin position="39"/>
        <end position="57"/>
    </location>
</feature>
<dbReference type="Bgee" id="ENSACAG00000013225">
    <property type="expression patterns" value="Expressed in liver and 13 other cell types or tissues"/>
</dbReference>
<protein>
    <submittedName>
        <fullName evidence="4">IKBKB interacting protein</fullName>
    </submittedName>
</protein>
<evidence type="ECO:0000256" key="1">
    <source>
        <dbReference type="SAM" id="Coils"/>
    </source>
</evidence>
<organism evidence="4 5">
    <name type="scientific">Anolis carolinensis</name>
    <name type="common">Green anole</name>
    <name type="synonym">American chameleon</name>
    <dbReference type="NCBI Taxonomy" id="28377"/>
    <lineage>
        <taxon>Eukaryota</taxon>
        <taxon>Metazoa</taxon>
        <taxon>Chordata</taxon>
        <taxon>Craniata</taxon>
        <taxon>Vertebrata</taxon>
        <taxon>Euteleostomi</taxon>
        <taxon>Lepidosauria</taxon>
        <taxon>Squamata</taxon>
        <taxon>Bifurcata</taxon>
        <taxon>Unidentata</taxon>
        <taxon>Episquamata</taxon>
        <taxon>Toxicofera</taxon>
        <taxon>Iguania</taxon>
        <taxon>Dactyloidae</taxon>
        <taxon>Anolis</taxon>
    </lineage>
</organism>
<dbReference type="AlphaFoldDB" id="G1KNE6"/>
<keyword evidence="1" id="KW-0175">Coiled coil</keyword>
<feature type="coiled-coil region" evidence="1">
    <location>
        <begin position="182"/>
        <end position="252"/>
    </location>
</feature>
<keyword evidence="3" id="KW-0812">Transmembrane</keyword>
<dbReference type="HOGENOM" id="CLU_061486_1_0_1"/>
<feature type="compositionally biased region" description="Basic residues" evidence="2">
    <location>
        <begin position="1"/>
        <end position="10"/>
    </location>
</feature>
<evidence type="ECO:0000256" key="2">
    <source>
        <dbReference type="SAM" id="MobiDB-lite"/>
    </source>
</evidence>
<reference evidence="4" key="3">
    <citation type="submission" date="2025-09" db="UniProtKB">
        <authorList>
            <consortium name="Ensembl"/>
        </authorList>
    </citation>
    <scope>IDENTIFICATION</scope>
</reference>
<reference evidence="4 5" key="1">
    <citation type="submission" date="2009-12" db="EMBL/GenBank/DDBJ databases">
        <title>The Genome Sequence of Anolis carolinensis (Green Anole Lizard).</title>
        <authorList>
            <consortium name="The Genome Sequencing Platform"/>
            <person name="Di Palma F."/>
            <person name="Alfoldi J."/>
            <person name="Heiman D."/>
            <person name="Young S."/>
            <person name="Grabherr M."/>
            <person name="Johnson J."/>
            <person name="Lander E.S."/>
            <person name="Lindblad-Toh K."/>
        </authorList>
    </citation>
    <scope>NUCLEOTIDE SEQUENCE [LARGE SCALE GENOMIC DNA]</scope>
    <source>
        <strain evidence="4 5">JBL SC #1</strain>
    </source>
</reference>
<dbReference type="Ensembl" id="ENSACAT00000013234.3">
    <property type="protein sequence ID" value="ENSACAP00000012975.3"/>
    <property type="gene ID" value="ENSACAG00000013225.3"/>
</dbReference>
<dbReference type="GeneTree" id="ENSGT00500000045001"/>
<keyword evidence="3" id="KW-1133">Transmembrane helix</keyword>
<dbReference type="PANTHER" id="PTHR21734">
    <property type="entry name" value="INHIBITOR OF NUCLEAR FACTOR KAPPA-B KINASE-INTERACTING PROTEIN"/>
    <property type="match status" value="1"/>
</dbReference>
<dbReference type="Proteomes" id="UP000001646">
    <property type="component" value="Chromosome 5"/>
</dbReference>
<feature type="region of interest" description="Disordered" evidence="2">
    <location>
        <begin position="1"/>
        <end position="21"/>
    </location>
</feature>
<keyword evidence="3" id="KW-0472">Membrane</keyword>
<name>G1KNE6_ANOCA</name>
<keyword evidence="5" id="KW-1185">Reference proteome</keyword>
<dbReference type="InParanoid" id="G1KNE6"/>
<dbReference type="GO" id="GO:0005783">
    <property type="term" value="C:endoplasmic reticulum"/>
    <property type="evidence" value="ECO:0007669"/>
    <property type="project" value="Ensembl"/>
</dbReference>
<dbReference type="RefSeq" id="XP_008109034.1">
    <property type="nucleotide sequence ID" value="XM_008110827.3"/>
</dbReference>
<dbReference type="RefSeq" id="XP_008109036.1">
    <property type="nucleotide sequence ID" value="XM_008110829.3"/>
</dbReference>
<accession>G1KNE6</accession>
<feature type="coiled-coil region" evidence="1">
    <location>
        <begin position="277"/>
        <end position="325"/>
    </location>
</feature>
<evidence type="ECO:0000256" key="3">
    <source>
        <dbReference type="SAM" id="Phobius"/>
    </source>
</evidence>
<dbReference type="OrthoDB" id="9907187at2759"/>
<sequence length="355" mass="41465">MLEVKRRKTANHSTKPNGDQREKQLGFVRQTSGWMDLQMVSSLLSLLMCTGLIWFLFQQSAQLAAVEEKYHLLKQETIRFQDMENKMNIMFEELESSSGVLQETYSSISKMTKFEQEVPSLHNIMQEVENNKQIYSKRIQSINEKFQNEINHWKRSQTELDNSTSSLKSEVKRLHSKVTSQINTADQKLKSLSERLKDLEDSTVRNLRTVNRQEEDELTKVKELLQFDGKATEKLEEQQNSLLSRNTELSQKLADSEPKMEECKSHLPTIEKAVHSVVRLSRELIAVEKKMENMTIKVYHVEDEIRNAVSDITEIQKTLEGMEHETNRLQFQNEVLFLEEKSQCVSTTHSRRKQP</sequence>
<dbReference type="RefSeq" id="XP_008109035.1">
    <property type="nucleotide sequence ID" value="XM_008110828.3"/>
</dbReference>
<reference evidence="4" key="2">
    <citation type="submission" date="2025-08" db="UniProtKB">
        <authorList>
            <consortium name="Ensembl"/>
        </authorList>
    </citation>
    <scope>IDENTIFICATION</scope>
</reference>
<evidence type="ECO:0000313" key="4">
    <source>
        <dbReference type="Ensembl" id="ENSACAP00000012975.3"/>
    </source>
</evidence>
<dbReference type="eggNOG" id="ENOG502RXC3">
    <property type="taxonomic scope" value="Eukaryota"/>
</dbReference>
<dbReference type="CTD" id="121457"/>